<reference evidence="2" key="1">
    <citation type="submission" date="2022-12" db="EMBL/GenBank/DDBJ databases">
        <authorList>
            <person name="Krivoruchko A.V."/>
            <person name="Elkin A."/>
        </authorList>
    </citation>
    <scope>NUCLEOTIDE SEQUENCE</scope>
    <source>
        <strain evidence="2">IEGM 249</strain>
    </source>
</reference>
<gene>
    <name evidence="2" type="ORF">O4328_29040</name>
    <name evidence="3" type="ORF">Q5707_38800</name>
</gene>
<dbReference type="Proteomes" id="UP001231166">
    <property type="component" value="Plasmid pRho-VOC14-C342"/>
</dbReference>
<evidence type="ECO:0000313" key="2">
    <source>
        <dbReference type="EMBL" id="MCZ4587688.1"/>
    </source>
</evidence>
<sequence length="156" mass="17254">MSVGDNSARIISHDWTNLFRHRSRQFSMDEFRFAHGVDWVGAAVAAGTAVVVGVGSGTLLWLAGIGWWWLGSLVGVAVGGAAYLAVAKDTEGRVTPLESTTLWIDYHLFQPSMLQGTGTDEYPTDLHWQVLFYRPNDMPEYSDSFPAPAPYGIYRK</sequence>
<keyword evidence="1" id="KW-1133">Transmembrane helix</keyword>
<feature type="transmembrane region" description="Helical" evidence="1">
    <location>
        <begin position="37"/>
        <end position="61"/>
    </location>
</feature>
<name>A0AAX3YSG7_RHOOP</name>
<reference evidence="3" key="2">
    <citation type="submission" date="2023-07" db="EMBL/GenBank/DDBJ databases">
        <title>Genomic analysis of Rhodococcus opacus VOC-14 with glycol ethers degradation activity.</title>
        <authorList>
            <person name="Narkevich D.A."/>
            <person name="Hlushen A.M."/>
            <person name="Akhremchuk A.E."/>
            <person name="Sikolenko M.A."/>
            <person name="Valentovich L.N."/>
        </authorList>
    </citation>
    <scope>NUCLEOTIDE SEQUENCE</scope>
    <source>
        <strain evidence="3">VOC-14</strain>
        <plasmid evidence="3">pRho-VOC14-C342</plasmid>
    </source>
</reference>
<organism evidence="3 5">
    <name type="scientific">Rhodococcus opacus</name>
    <name type="common">Nocardia opaca</name>
    <dbReference type="NCBI Taxonomy" id="37919"/>
    <lineage>
        <taxon>Bacteria</taxon>
        <taxon>Bacillati</taxon>
        <taxon>Actinomycetota</taxon>
        <taxon>Actinomycetes</taxon>
        <taxon>Mycobacteriales</taxon>
        <taxon>Nocardiaceae</taxon>
        <taxon>Rhodococcus</taxon>
    </lineage>
</organism>
<protein>
    <submittedName>
        <fullName evidence="3">Uncharacterized protein</fullName>
    </submittedName>
</protein>
<accession>A0AAX3YSG7</accession>
<evidence type="ECO:0000313" key="5">
    <source>
        <dbReference type="Proteomes" id="UP001231166"/>
    </source>
</evidence>
<proteinExistence type="predicted"/>
<evidence type="ECO:0000313" key="3">
    <source>
        <dbReference type="EMBL" id="WLF51316.1"/>
    </source>
</evidence>
<feature type="transmembrane region" description="Helical" evidence="1">
    <location>
        <begin position="67"/>
        <end position="86"/>
    </location>
</feature>
<keyword evidence="4" id="KW-1185">Reference proteome</keyword>
<keyword evidence="1" id="KW-0812">Transmembrane</keyword>
<dbReference type="EMBL" id="CP130954">
    <property type="protein sequence ID" value="WLF51316.1"/>
    <property type="molecule type" value="Genomic_DNA"/>
</dbReference>
<evidence type="ECO:0000256" key="1">
    <source>
        <dbReference type="SAM" id="Phobius"/>
    </source>
</evidence>
<keyword evidence="1" id="KW-0472">Membrane</keyword>
<geneLocation type="plasmid" evidence="3 5">
    <name>pRho-VOC14-C342</name>
</geneLocation>
<keyword evidence="3" id="KW-0614">Plasmid</keyword>
<dbReference type="Proteomes" id="UP001066327">
    <property type="component" value="Unassembled WGS sequence"/>
</dbReference>
<evidence type="ECO:0000313" key="4">
    <source>
        <dbReference type="Proteomes" id="UP001066327"/>
    </source>
</evidence>
<dbReference type="RefSeq" id="WP_269592037.1">
    <property type="nucleotide sequence ID" value="NZ_CP130954.1"/>
</dbReference>
<dbReference type="EMBL" id="JAPWIS010000017">
    <property type="protein sequence ID" value="MCZ4587688.1"/>
    <property type="molecule type" value="Genomic_DNA"/>
</dbReference>
<dbReference type="AlphaFoldDB" id="A0AAX3YSG7"/>